<dbReference type="Proteomes" id="UP000266272">
    <property type="component" value="Unassembled WGS sequence"/>
</dbReference>
<dbReference type="EMBL" id="PXOA01000807">
    <property type="protein sequence ID" value="RFU72649.1"/>
    <property type="molecule type" value="Genomic_DNA"/>
</dbReference>
<dbReference type="OrthoDB" id="4887507at2759"/>
<evidence type="ECO:0000313" key="3">
    <source>
        <dbReference type="Proteomes" id="UP000266272"/>
    </source>
</evidence>
<sequence>MCEVKLSVCIHCAKVFAAKMQYCDPVKDALTVTDSSPFEINSSLNWSPMEGCSGLQIFHTAVLDACRNDMSRPELAFDRQAAARPSARSPYPTPMTLQRTDIREQLPRITGMDEHQGTAMMALGSDMDVETQLQMQIQMQAPSETPEGETPTAGSPTSSWSGSSVSYY</sequence>
<gene>
    <name evidence="2" type="ORF">TARUN_9609</name>
</gene>
<organism evidence="2 3">
    <name type="scientific">Trichoderma arundinaceum</name>
    <dbReference type="NCBI Taxonomy" id="490622"/>
    <lineage>
        <taxon>Eukaryota</taxon>
        <taxon>Fungi</taxon>
        <taxon>Dikarya</taxon>
        <taxon>Ascomycota</taxon>
        <taxon>Pezizomycotina</taxon>
        <taxon>Sordariomycetes</taxon>
        <taxon>Hypocreomycetidae</taxon>
        <taxon>Hypocreales</taxon>
        <taxon>Hypocreaceae</taxon>
        <taxon>Trichoderma</taxon>
    </lineage>
</organism>
<evidence type="ECO:0000256" key="1">
    <source>
        <dbReference type="SAM" id="MobiDB-lite"/>
    </source>
</evidence>
<comment type="caution">
    <text evidence="2">The sequence shown here is derived from an EMBL/GenBank/DDBJ whole genome shotgun (WGS) entry which is preliminary data.</text>
</comment>
<feature type="compositionally biased region" description="Low complexity" evidence="1">
    <location>
        <begin position="155"/>
        <end position="168"/>
    </location>
</feature>
<reference evidence="2 3" key="1">
    <citation type="journal article" date="2018" name="PLoS Pathog.">
        <title>Evolution of structural diversity of trichothecenes, a family of toxins produced by plant pathogenic and entomopathogenic fungi.</title>
        <authorList>
            <person name="Proctor R.H."/>
            <person name="McCormick S.P."/>
            <person name="Kim H.S."/>
            <person name="Cardoza R.E."/>
            <person name="Stanley A.M."/>
            <person name="Lindo L."/>
            <person name="Kelly A."/>
            <person name="Brown D.W."/>
            <person name="Lee T."/>
            <person name="Vaughan M.M."/>
            <person name="Alexander N.J."/>
            <person name="Busman M."/>
            <person name="Gutierrez S."/>
        </authorList>
    </citation>
    <scope>NUCLEOTIDE SEQUENCE [LARGE SCALE GENOMIC DNA]</scope>
    <source>
        <strain evidence="2 3">IBT 40837</strain>
    </source>
</reference>
<name>A0A395N9G9_TRIAR</name>
<feature type="region of interest" description="Disordered" evidence="1">
    <location>
        <begin position="140"/>
        <end position="168"/>
    </location>
</feature>
<proteinExistence type="predicted"/>
<protein>
    <submittedName>
        <fullName evidence="2">Uncharacterized protein</fullName>
    </submittedName>
</protein>
<evidence type="ECO:0000313" key="2">
    <source>
        <dbReference type="EMBL" id="RFU72649.1"/>
    </source>
</evidence>
<dbReference type="AlphaFoldDB" id="A0A395N9G9"/>
<keyword evidence="3" id="KW-1185">Reference proteome</keyword>
<accession>A0A395N9G9</accession>